<reference evidence="2 3" key="1">
    <citation type="submission" date="2013-01" db="EMBL/GenBank/DDBJ databases">
        <authorList>
            <person name="Fiebig A."/>
            <person name="Goeker M."/>
            <person name="Klenk H.-P.P."/>
        </authorList>
    </citation>
    <scope>NUCLEOTIDE SEQUENCE [LARGE SCALE GENOMIC DNA]</scope>
    <source>
        <strain evidence="2 3">DSM 17069</strain>
    </source>
</reference>
<comment type="caution">
    <text evidence="2">The sequence shown here is derived from an EMBL/GenBank/DDBJ whole genome shotgun (WGS) entry which is preliminary data.</text>
</comment>
<evidence type="ECO:0000313" key="2">
    <source>
        <dbReference type="EMBL" id="KGM87266.1"/>
    </source>
</evidence>
<dbReference type="EMBL" id="AONH01000016">
    <property type="protein sequence ID" value="KGM87266.1"/>
    <property type="molecule type" value="Genomic_DNA"/>
</dbReference>
<organism evidence="2 3">
    <name type="scientific">Roseovarius mucosus DSM 17069</name>
    <dbReference type="NCBI Taxonomy" id="1288298"/>
    <lineage>
        <taxon>Bacteria</taxon>
        <taxon>Pseudomonadati</taxon>
        <taxon>Pseudomonadota</taxon>
        <taxon>Alphaproteobacteria</taxon>
        <taxon>Rhodobacterales</taxon>
        <taxon>Roseobacteraceae</taxon>
        <taxon>Roseovarius</taxon>
    </lineage>
</organism>
<protein>
    <recommendedName>
        <fullName evidence="1">ABM domain-containing protein</fullName>
    </recommendedName>
</protein>
<dbReference type="eggNOG" id="COG1359">
    <property type="taxonomic scope" value="Bacteria"/>
</dbReference>
<accession>A0A0A0HK40</accession>
<evidence type="ECO:0000313" key="3">
    <source>
        <dbReference type="Proteomes" id="UP000030021"/>
    </source>
</evidence>
<dbReference type="Pfam" id="PF03992">
    <property type="entry name" value="ABM"/>
    <property type="match status" value="1"/>
</dbReference>
<dbReference type="InterPro" id="IPR007138">
    <property type="entry name" value="ABM_dom"/>
</dbReference>
<dbReference type="SUPFAM" id="SSF54909">
    <property type="entry name" value="Dimeric alpha+beta barrel"/>
    <property type="match status" value="1"/>
</dbReference>
<dbReference type="Proteomes" id="UP000030021">
    <property type="component" value="Unassembled WGS sequence"/>
</dbReference>
<dbReference type="STRING" id="215743.ROSMUCSMR3_03989"/>
<gene>
    <name evidence="2" type="ORF">rosmuc_03570</name>
</gene>
<name>A0A0A0HK40_9RHOB</name>
<sequence>MGVIRLTGTLTCALEEVETVRAALPEHIRLSRAEPGCLAFDVTETAPGEFSVSERFVDRSAFDAHQTRTRASDWWRFTADMPRHFEISEE</sequence>
<dbReference type="Gene3D" id="3.30.70.100">
    <property type="match status" value="1"/>
</dbReference>
<proteinExistence type="predicted"/>
<feature type="domain" description="ABM" evidence="1">
    <location>
        <begin position="9"/>
        <end position="70"/>
    </location>
</feature>
<dbReference type="AlphaFoldDB" id="A0A0A0HK40"/>
<evidence type="ECO:0000259" key="1">
    <source>
        <dbReference type="Pfam" id="PF03992"/>
    </source>
</evidence>
<dbReference type="HOGENOM" id="CLU_131496_13_2_5"/>
<dbReference type="InterPro" id="IPR011008">
    <property type="entry name" value="Dimeric_a/b-barrel"/>
</dbReference>
<dbReference type="PATRIC" id="fig|1288298.3.peg.3582"/>